<accession>A0AAE9Y6Z4</accession>
<protein>
    <submittedName>
        <fullName evidence="2">Uncharacterized protein</fullName>
    </submittedName>
</protein>
<gene>
    <name evidence="2" type="ORF">PO878_03890</name>
</gene>
<evidence type="ECO:0000313" key="2">
    <source>
        <dbReference type="EMBL" id="WCO67864.1"/>
    </source>
</evidence>
<proteinExistence type="predicted"/>
<dbReference type="KEGG" id="ima:PO878_03890"/>
<name>A0AAE9Y6Z4_9ACTN</name>
<organism evidence="2 3">
    <name type="scientific">Iamia majanohamensis</name>
    <dbReference type="NCBI Taxonomy" id="467976"/>
    <lineage>
        <taxon>Bacteria</taxon>
        <taxon>Bacillati</taxon>
        <taxon>Actinomycetota</taxon>
        <taxon>Acidimicrobiia</taxon>
        <taxon>Acidimicrobiales</taxon>
        <taxon>Iamiaceae</taxon>
        <taxon>Iamia</taxon>
    </lineage>
</organism>
<sequence>MGPTVGRDMRERRPKTKKPSPAESQGGATDYGSVAFSGADLSAGTVYESVDIPEGVWMLRAVHEQAGATDYEIGVAIYASLFTLASDAKINYSPVKANDLIPGPTTANIEGQLTINAGTVTARSITWSLVRAS</sequence>
<dbReference type="Proteomes" id="UP001216390">
    <property type="component" value="Chromosome"/>
</dbReference>
<evidence type="ECO:0000313" key="3">
    <source>
        <dbReference type="Proteomes" id="UP001216390"/>
    </source>
</evidence>
<dbReference type="AlphaFoldDB" id="A0AAE9Y6Z4"/>
<reference evidence="2" key="1">
    <citation type="submission" date="2023-01" db="EMBL/GenBank/DDBJ databases">
        <title>The diversity of Class Acidimicrobiia in South China Sea sediment environments and the proposal of Iamia marina sp. nov., a novel species of the genus Iamia.</title>
        <authorList>
            <person name="He Y."/>
            <person name="Tian X."/>
        </authorList>
    </citation>
    <scope>NUCLEOTIDE SEQUENCE</scope>
    <source>
        <strain evidence="2">DSM 19957</strain>
    </source>
</reference>
<evidence type="ECO:0000256" key="1">
    <source>
        <dbReference type="SAM" id="MobiDB-lite"/>
    </source>
</evidence>
<keyword evidence="3" id="KW-1185">Reference proteome</keyword>
<dbReference type="RefSeq" id="WP_272737382.1">
    <property type="nucleotide sequence ID" value="NZ_CP116942.1"/>
</dbReference>
<feature type="region of interest" description="Disordered" evidence="1">
    <location>
        <begin position="1"/>
        <end position="31"/>
    </location>
</feature>
<dbReference type="EMBL" id="CP116942">
    <property type="protein sequence ID" value="WCO67864.1"/>
    <property type="molecule type" value="Genomic_DNA"/>
</dbReference>